<gene>
    <name evidence="1" type="ORF">DSO08_04885</name>
</gene>
<accession>A0A523BAP4</accession>
<protein>
    <submittedName>
        <fullName evidence="1">Uncharacterized protein</fullName>
    </submittedName>
</protein>
<reference evidence="1 2" key="1">
    <citation type="journal article" date="2019" name="Nat. Microbiol.">
        <title>Expanding anaerobic alkane metabolism in the domain of Archaea.</title>
        <authorList>
            <person name="Wang Y."/>
            <person name="Wegener G."/>
            <person name="Hou J."/>
            <person name="Wang F."/>
            <person name="Xiao X."/>
        </authorList>
    </citation>
    <scope>NUCLEOTIDE SEQUENCE [LARGE SCALE GENOMIC DNA]</scope>
    <source>
        <strain evidence="1">WYZ-LMO10</strain>
    </source>
</reference>
<organism evidence="1 2">
    <name type="scientific">Thermoproteota archaeon</name>
    <dbReference type="NCBI Taxonomy" id="2056631"/>
    <lineage>
        <taxon>Archaea</taxon>
        <taxon>Thermoproteota</taxon>
    </lineage>
</organism>
<proteinExistence type="predicted"/>
<comment type="caution">
    <text evidence="1">The sequence shown here is derived from an EMBL/GenBank/DDBJ whole genome shotgun (WGS) entry which is preliminary data.</text>
</comment>
<evidence type="ECO:0000313" key="1">
    <source>
        <dbReference type="EMBL" id="TDA37932.1"/>
    </source>
</evidence>
<dbReference type="AlphaFoldDB" id="A0A523BAP4"/>
<name>A0A523BAP4_9CREN</name>
<dbReference type="EMBL" id="QNVH01000050">
    <property type="protein sequence ID" value="TDA37932.1"/>
    <property type="molecule type" value="Genomic_DNA"/>
</dbReference>
<evidence type="ECO:0000313" key="2">
    <source>
        <dbReference type="Proteomes" id="UP000315399"/>
    </source>
</evidence>
<dbReference type="Proteomes" id="UP000315399">
    <property type="component" value="Unassembled WGS sequence"/>
</dbReference>
<sequence>MAEPVPSVPGYQVDYLNPEGGLLLALAKYCDEDVCGSAGDNVVDLLRDSEADLWTSLQLKQASPKTQPEGALCESLTHLQRRSVAYDRQPLSLHST</sequence>